<accession>A0A915ICU6</accession>
<name>A0A915ICU6_ROMCU</name>
<dbReference type="AlphaFoldDB" id="A0A915ICU6"/>
<sequence length="149" mass="17204">MPKFSKCCSTPCEPSYQLLDRVKRVNKSWCVLLKTANNLHGIRVHRAEYSTLELTFSKVCSKMIKLHIGFKHRFLLFNIRIHNRLREHRFIDFAMTETSIADQIDNNIAIEFLTPFGGHVTYVHDGFRIVSVDVENWAIDDTAHVGTIG</sequence>
<dbReference type="Proteomes" id="UP000887565">
    <property type="component" value="Unplaced"/>
</dbReference>
<proteinExistence type="predicted"/>
<dbReference type="WBParaSite" id="nRc.2.0.1.t12005-RA">
    <property type="protein sequence ID" value="nRc.2.0.1.t12005-RA"/>
    <property type="gene ID" value="nRc.2.0.1.g12005"/>
</dbReference>
<evidence type="ECO:0000313" key="1">
    <source>
        <dbReference type="Proteomes" id="UP000887565"/>
    </source>
</evidence>
<reference evidence="2" key="1">
    <citation type="submission" date="2022-11" db="UniProtKB">
        <authorList>
            <consortium name="WormBaseParasite"/>
        </authorList>
    </citation>
    <scope>IDENTIFICATION</scope>
</reference>
<organism evidence="1 2">
    <name type="scientific">Romanomermis culicivorax</name>
    <name type="common">Nematode worm</name>
    <dbReference type="NCBI Taxonomy" id="13658"/>
    <lineage>
        <taxon>Eukaryota</taxon>
        <taxon>Metazoa</taxon>
        <taxon>Ecdysozoa</taxon>
        <taxon>Nematoda</taxon>
        <taxon>Enoplea</taxon>
        <taxon>Dorylaimia</taxon>
        <taxon>Mermithida</taxon>
        <taxon>Mermithoidea</taxon>
        <taxon>Mermithidae</taxon>
        <taxon>Romanomermis</taxon>
    </lineage>
</organism>
<protein>
    <submittedName>
        <fullName evidence="2">Uncharacterized protein</fullName>
    </submittedName>
</protein>
<keyword evidence="1" id="KW-1185">Reference proteome</keyword>
<evidence type="ECO:0000313" key="2">
    <source>
        <dbReference type="WBParaSite" id="nRc.2.0.1.t12005-RA"/>
    </source>
</evidence>